<proteinExistence type="predicted"/>
<dbReference type="EMBL" id="JAVRRD010000007">
    <property type="protein sequence ID" value="KAK5056817.1"/>
    <property type="molecule type" value="Genomic_DNA"/>
</dbReference>
<dbReference type="GeneID" id="89980496"/>
<evidence type="ECO:0000313" key="2">
    <source>
        <dbReference type="Proteomes" id="UP001358417"/>
    </source>
</evidence>
<dbReference type="AlphaFoldDB" id="A0AAV9NFZ2"/>
<sequence length="257" mass="28230">MASSNRDNKDIRRLPTDKSITFRPTRILYLRPLIDKDQHSEILDLTARLEPLFRDDITPEFQELVQLTLRANPVFPPTWVINGPAKFVASHLTVEASSSTAESGTGQTTKAAVAEIRTHLLNFGTVHIRFPANSMHSTHEIKVEPLSHRSRAQVFTKDSVPYVWDTSSSGASTTTADRGSTFWSKPMALSGRLALSKAVAGKRFEVARYESASGKFELGGLLVLEDREVDVLVAVLTLVAVLGQNDSFLAPGLDLMG</sequence>
<accession>A0AAV9NFZ2</accession>
<comment type="caution">
    <text evidence="1">The sequence shown here is derived from an EMBL/GenBank/DDBJ whole genome shotgun (WGS) entry which is preliminary data.</text>
</comment>
<reference evidence="1 2" key="1">
    <citation type="submission" date="2023-08" db="EMBL/GenBank/DDBJ databases">
        <title>Black Yeasts Isolated from many extreme environments.</title>
        <authorList>
            <person name="Coleine C."/>
            <person name="Stajich J.E."/>
            <person name="Selbmann L."/>
        </authorList>
    </citation>
    <scope>NUCLEOTIDE SEQUENCE [LARGE SCALE GENOMIC DNA]</scope>
    <source>
        <strain evidence="1 2">CCFEE 5792</strain>
    </source>
</reference>
<name>A0AAV9NFZ2_9EURO</name>
<keyword evidence="2" id="KW-1185">Reference proteome</keyword>
<organism evidence="1 2">
    <name type="scientific">Exophiala bonariae</name>
    <dbReference type="NCBI Taxonomy" id="1690606"/>
    <lineage>
        <taxon>Eukaryota</taxon>
        <taxon>Fungi</taxon>
        <taxon>Dikarya</taxon>
        <taxon>Ascomycota</taxon>
        <taxon>Pezizomycotina</taxon>
        <taxon>Eurotiomycetes</taxon>
        <taxon>Chaetothyriomycetidae</taxon>
        <taxon>Chaetothyriales</taxon>
        <taxon>Herpotrichiellaceae</taxon>
        <taxon>Exophiala</taxon>
    </lineage>
</organism>
<dbReference type="Proteomes" id="UP001358417">
    <property type="component" value="Unassembled WGS sequence"/>
</dbReference>
<evidence type="ECO:0000313" key="1">
    <source>
        <dbReference type="EMBL" id="KAK5056817.1"/>
    </source>
</evidence>
<gene>
    <name evidence="1" type="ORF">LTR84_012349</name>
</gene>
<protein>
    <submittedName>
        <fullName evidence="1">Uncharacterized protein</fullName>
    </submittedName>
</protein>
<dbReference type="RefSeq" id="XP_064708533.1">
    <property type="nucleotide sequence ID" value="XM_064855873.1"/>
</dbReference>